<keyword evidence="7" id="KW-1185">Reference proteome</keyword>
<comment type="caution">
    <text evidence="6">The sequence shown here is derived from an EMBL/GenBank/DDBJ whole genome shotgun (WGS) entry which is preliminary data.</text>
</comment>
<accession>A0AAW1EZP9</accession>
<organism evidence="6 7">
    <name type="scientific">Zoarces viviparus</name>
    <name type="common">Viviparous eelpout</name>
    <name type="synonym">Blennius viviparus</name>
    <dbReference type="NCBI Taxonomy" id="48416"/>
    <lineage>
        <taxon>Eukaryota</taxon>
        <taxon>Metazoa</taxon>
        <taxon>Chordata</taxon>
        <taxon>Craniata</taxon>
        <taxon>Vertebrata</taxon>
        <taxon>Euteleostomi</taxon>
        <taxon>Actinopterygii</taxon>
        <taxon>Neopterygii</taxon>
        <taxon>Teleostei</taxon>
        <taxon>Neoteleostei</taxon>
        <taxon>Acanthomorphata</taxon>
        <taxon>Eupercaria</taxon>
        <taxon>Perciformes</taxon>
        <taxon>Cottioidei</taxon>
        <taxon>Zoarcales</taxon>
        <taxon>Zoarcidae</taxon>
        <taxon>Zoarcinae</taxon>
        <taxon>Zoarces</taxon>
    </lineage>
</organism>
<evidence type="ECO:0000256" key="3">
    <source>
        <dbReference type="ARBA" id="ARBA00022679"/>
    </source>
</evidence>
<dbReference type="PANTHER" id="PTHR11786:SF3">
    <property type="entry name" value="ARYLAMINE N-ACETYLTRANSFERASE"/>
    <property type="match status" value="1"/>
</dbReference>
<dbReference type="EMBL" id="JBCEZU010000112">
    <property type="protein sequence ID" value="KAK9527833.1"/>
    <property type="molecule type" value="Genomic_DNA"/>
</dbReference>
<dbReference type="Gene3D" id="3.30.2140.20">
    <property type="match status" value="1"/>
</dbReference>
<keyword evidence="3 5" id="KW-0808">Transferase</keyword>
<evidence type="ECO:0000256" key="5">
    <source>
        <dbReference type="RuleBase" id="RU003452"/>
    </source>
</evidence>
<dbReference type="InterPro" id="IPR053710">
    <property type="entry name" value="Arylamine_NAT_domain_sf"/>
</dbReference>
<dbReference type="PANTHER" id="PTHR11786">
    <property type="entry name" value="N-HYDROXYARYLAMINE O-ACETYLTRANSFERASE"/>
    <property type="match status" value="1"/>
</dbReference>
<dbReference type="PRINTS" id="PR01543">
    <property type="entry name" value="ANATRNSFRASE"/>
</dbReference>
<dbReference type="EC" id="2.3.1.5" evidence="2"/>
<dbReference type="FunFam" id="3.30.2140.20:FF:000001">
    <property type="entry name" value="Arylamine N-acetyltransferase 1"/>
    <property type="match status" value="1"/>
</dbReference>
<dbReference type="InterPro" id="IPR038765">
    <property type="entry name" value="Papain-like_cys_pep_sf"/>
</dbReference>
<dbReference type="Pfam" id="PF00797">
    <property type="entry name" value="Acetyltransf_2"/>
    <property type="match status" value="1"/>
</dbReference>
<sequence>MSSVEMHVETYLSRIGFAGPAEPSLEVLRSVHTRHLMSVPFENLTVHSGGRIQLDPPLLYDKIVNQRRGGFCCENNGLFCWLLAELGFQVTLLSGQVKGTTGRYGPPFDHLILMVSLDGHRWLCDVGFGTAGFRVPLSLETSGPQEQGHRVYRIRRDTGMCCLEWQREENKGPDGDWTDIYKFSLEPRRLEDFDEMCRYHQSSPCSLFFCKSLCTVLKPGGRLTYIGHKLSTTTFPSEEAGGVLETTTRDLEDEEIPGVLAEMFGVVLNSPLIPKDETITPPPVMY</sequence>
<gene>
    <name evidence="6" type="ORF">VZT92_014358</name>
</gene>
<reference evidence="6 7" key="1">
    <citation type="journal article" date="2024" name="Genome Biol. Evol.">
        <title>Chromosome-level genome assembly of the viviparous eelpout Zoarces viviparus.</title>
        <authorList>
            <person name="Fuhrmann N."/>
            <person name="Brasseur M.V."/>
            <person name="Bakowski C.E."/>
            <person name="Podsiadlowski L."/>
            <person name="Prost S."/>
            <person name="Krehenwinkel H."/>
            <person name="Mayer C."/>
        </authorList>
    </citation>
    <scope>NUCLEOTIDE SEQUENCE [LARGE SCALE GENOMIC DNA]</scope>
    <source>
        <strain evidence="6">NO-MEL_2022_Ind0_liver</strain>
    </source>
</reference>
<keyword evidence="4 5" id="KW-0012">Acyltransferase</keyword>
<evidence type="ECO:0000256" key="1">
    <source>
        <dbReference type="ARBA" id="ARBA00006547"/>
    </source>
</evidence>
<protein>
    <recommendedName>
        <fullName evidence="2">arylamine N-acetyltransferase</fullName>
        <ecNumber evidence="2">2.3.1.5</ecNumber>
    </recommendedName>
</protein>
<evidence type="ECO:0000313" key="7">
    <source>
        <dbReference type="Proteomes" id="UP001488805"/>
    </source>
</evidence>
<evidence type="ECO:0000313" key="6">
    <source>
        <dbReference type="EMBL" id="KAK9527833.1"/>
    </source>
</evidence>
<dbReference type="GO" id="GO:0004060">
    <property type="term" value="F:arylamine N-acetyltransferase activity"/>
    <property type="evidence" value="ECO:0007669"/>
    <property type="project" value="UniProtKB-EC"/>
</dbReference>
<comment type="similarity">
    <text evidence="1 5">Belongs to the arylamine N-acetyltransferase family.</text>
</comment>
<evidence type="ECO:0000256" key="2">
    <source>
        <dbReference type="ARBA" id="ARBA00012701"/>
    </source>
</evidence>
<dbReference type="SUPFAM" id="SSF54001">
    <property type="entry name" value="Cysteine proteinases"/>
    <property type="match status" value="1"/>
</dbReference>
<evidence type="ECO:0000256" key="4">
    <source>
        <dbReference type="ARBA" id="ARBA00023315"/>
    </source>
</evidence>
<proteinExistence type="inferred from homology"/>
<dbReference type="InterPro" id="IPR001447">
    <property type="entry name" value="Arylamine_N-AcTrfase"/>
</dbReference>
<dbReference type="AlphaFoldDB" id="A0AAW1EZP9"/>
<name>A0AAW1EZP9_ZOAVI</name>
<dbReference type="Proteomes" id="UP001488805">
    <property type="component" value="Unassembled WGS sequence"/>
</dbReference>